<name>A0A921RF45_SORBI</name>
<dbReference type="AlphaFoldDB" id="A0A921RF45"/>
<evidence type="ECO:0000313" key="2">
    <source>
        <dbReference type="EMBL" id="KAG0538398.1"/>
    </source>
</evidence>
<sequence length="256" mass="28476">MQFNQAKKRTFTLLLAASRRRGGWRRAPGPRPLFFRRATHALALLRRRPAAVAAADLLDHPDHVGGVGPRVGDRGHARHGHLQQRDHLLLGAGAQPHELDVEHLGGPLLPHHGLHPPGQVQRAVALQRRVRGGLARQELQQEHAQGVDVRLERQPPRVHHLRGAVPAGPRRRRREQLVQAEVGQRRGVGVRAEQDVGGLHVAVHQVVHRVQLRQPASGGQRGPHARLPVQRRPTRAPAPCAWMHKTPVRKLMDMAN</sequence>
<dbReference type="EMBL" id="CM027682">
    <property type="protein sequence ID" value="KAG0538398.1"/>
    <property type="molecule type" value="Genomic_DNA"/>
</dbReference>
<gene>
    <name evidence="2" type="ORF">BDA96_03G232600</name>
</gene>
<feature type="region of interest" description="Disordered" evidence="1">
    <location>
        <begin position="213"/>
        <end position="235"/>
    </location>
</feature>
<protein>
    <submittedName>
        <fullName evidence="2">Uncharacterized protein</fullName>
    </submittedName>
</protein>
<reference evidence="2" key="1">
    <citation type="journal article" date="2019" name="BMC Genomics">
        <title>A new reference genome for Sorghum bicolor reveals high levels of sequence similarity between sweet and grain genotypes: implications for the genetics of sugar metabolism.</title>
        <authorList>
            <person name="Cooper E.A."/>
            <person name="Brenton Z.W."/>
            <person name="Flinn B.S."/>
            <person name="Jenkins J."/>
            <person name="Shu S."/>
            <person name="Flowers D."/>
            <person name="Luo F."/>
            <person name="Wang Y."/>
            <person name="Xia P."/>
            <person name="Barry K."/>
            <person name="Daum C."/>
            <person name="Lipzen A."/>
            <person name="Yoshinaga Y."/>
            <person name="Schmutz J."/>
            <person name="Saski C."/>
            <person name="Vermerris W."/>
            <person name="Kresovich S."/>
        </authorList>
    </citation>
    <scope>NUCLEOTIDE SEQUENCE</scope>
</reference>
<reference evidence="2" key="2">
    <citation type="submission" date="2020-10" db="EMBL/GenBank/DDBJ databases">
        <authorList>
            <person name="Cooper E.A."/>
            <person name="Brenton Z.W."/>
            <person name="Flinn B.S."/>
            <person name="Jenkins J."/>
            <person name="Shu S."/>
            <person name="Flowers D."/>
            <person name="Luo F."/>
            <person name="Wang Y."/>
            <person name="Xia P."/>
            <person name="Barry K."/>
            <person name="Daum C."/>
            <person name="Lipzen A."/>
            <person name="Yoshinaga Y."/>
            <person name="Schmutz J."/>
            <person name="Saski C."/>
            <person name="Vermerris W."/>
            <person name="Kresovich S."/>
        </authorList>
    </citation>
    <scope>NUCLEOTIDE SEQUENCE</scope>
</reference>
<evidence type="ECO:0000313" key="3">
    <source>
        <dbReference type="Proteomes" id="UP000807115"/>
    </source>
</evidence>
<proteinExistence type="predicted"/>
<accession>A0A921RF45</accession>
<dbReference type="PROSITE" id="PS50096">
    <property type="entry name" value="IQ"/>
    <property type="match status" value="1"/>
</dbReference>
<evidence type="ECO:0000256" key="1">
    <source>
        <dbReference type="SAM" id="MobiDB-lite"/>
    </source>
</evidence>
<comment type="caution">
    <text evidence="2">The sequence shown here is derived from an EMBL/GenBank/DDBJ whole genome shotgun (WGS) entry which is preliminary data.</text>
</comment>
<dbReference type="Proteomes" id="UP000807115">
    <property type="component" value="Chromosome 3"/>
</dbReference>
<organism evidence="2 3">
    <name type="scientific">Sorghum bicolor</name>
    <name type="common">Sorghum</name>
    <name type="synonym">Sorghum vulgare</name>
    <dbReference type="NCBI Taxonomy" id="4558"/>
    <lineage>
        <taxon>Eukaryota</taxon>
        <taxon>Viridiplantae</taxon>
        <taxon>Streptophyta</taxon>
        <taxon>Embryophyta</taxon>
        <taxon>Tracheophyta</taxon>
        <taxon>Spermatophyta</taxon>
        <taxon>Magnoliopsida</taxon>
        <taxon>Liliopsida</taxon>
        <taxon>Poales</taxon>
        <taxon>Poaceae</taxon>
        <taxon>PACMAD clade</taxon>
        <taxon>Panicoideae</taxon>
        <taxon>Andropogonodae</taxon>
        <taxon>Andropogoneae</taxon>
        <taxon>Sorghinae</taxon>
        <taxon>Sorghum</taxon>
    </lineage>
</organism>